<feature type="domain" description="DUF4806" evidence="3">
    <location>
        <begin position="297"/>
        <end position="376"/>
    </location>
</feature>
<dbReference type="Pfam" id="PF16064">
    <property type="entry name" value="DUF4806"/>
    <property type="match status" value="1"/>
</dbReference>
<evidence type="ECO:0000256" key="2">
    <source>
        <dbReference type="SAM" id="SignalP"/>
    </source>
</evidence>
<dbReference type="KEGG" id="api:100568834"/>
<sequence length="450" mass="50985">MTVMLFSLFRMWILIHLIDDGEKVPDVIPNTWKIDQSSCWYPKNLKSNVINSLARKQIMPDHGSDDWEYCSMQIIETNISDFQIGLKMMVKLAKNAQNLHSDYEQRGRGKRTKCLSSKRLFDNLDSSDCSVDEDFETLNSNKKKSKTHNLSVSFPDFPSIVKDNTSDDTRLSTSNCTPASKIVLSSQDNMYNNDETSEVSTPTCSTSILSTSSVYQCKLAKKSHSCTFQNGIVNDQETLLLAMAHQLCKLSAENKKITSNMFYIKQELNSFIEDKKLSHCEDHEPTSSSANENVLSPFPLKNEDELMLIESKLLSEDLSFTNKLVTSFVFASEGKSIQKVTTNMLKTIFSYELASEYSWKGQKNKKKLHTLNIFKVIIDAVGKKFPKEISVKCTVIQSIQTWFARAPYQIEAVIKKKKDSTGNITANHNKMSPSQLQNSDGQKHDHQVGI</sequence>
<evidence type="ECO:0000256" key="1">
    <source>
        <dbReference type="SAM" id="MobiDB-lite"/>
    </source>
</evidence>
<keyword evidence="5" id="KW-1185">Reference proteome</keyword>
<dbReference type="RefSeq" id="XP_016660173.1">
    <property type="nucleotide sequence ID" value="XM_016804684.2"/>
</dbReference>
<dbReference type="AlphaFoldDB" id="A0A8R2D3X2"/>
<dbReference type="EnsemblMetazoa" id="XM_016804684.2">
    <property type="protein sequence ID" value="XP_016660173.1"/>
    <property type="gene ID" value="LOC100568834"/>
</dbReference>
<evidence type="ECO:0000259" key="3">
    <source>
        <dbReference type="Pfam" id="PF16064"/>
    </source>
</evidence>
<keyword evidence="2" id="KW-0732">Signal</keyword>
<evidence type="ECO:0000313" key="5">
    <source>
        <dbReference type="Proteomes" id="UP000007819"/>
    </source>
</evidence>
<feature type="region of interest" description="Disordered" evidence="1">
    <location>
        <begin position="421"/>
        <end position="450"/>
    </location>
</feature>
<dbReference type="GeneID" id="100568834"/>
<feature type="compositionally biased region" description="Polar residues" evidence="1">
    <location>
        <begin position="421"/>
        <end position="440"/>
    </location>
</feature>
<feature type="signal peptide" evidence="2">
    <location>
        <begin position="1"/>
        <end position="23"/>
    </location>
</feature>
<accession>A0A8R2D3X2</accession>
<dbReference type="OrthoDB" id="6614320at2759"/>
<protein>
    <recommendedName>
        <fullName evidence="3">DUF4806 domain-containing protein</fullName>
    </recommendedName>
</protein>
<evidence type="ECO:0000313" key="4">
    <source>
        <dbReference type="EnsemblMetazoa" id="XP_016660173.1"/>
    </source>
</evidence>
<feature type="compositionally biased region" description="Basic and acidic residues" evidence="1">
    <location>
        <begin position="441"/>
        <end position="450"/>
    </location>
</feature>
<dbReference type="Proteomes" id="UP000007819">
    <property type="component" value="Unassembled WGS sequence"/>
</dbReference>
<reference evidence="5" key="1">
    <citation type="submission" date="2010-06" db="EMBL/GenBank/DDBJ databases">
        <authorList>
            <person name="Jiang H."/>
            <person name="Abraham K."/>
            <person name="Ali S."/>
            <person name="Alsbrooks S.L."/>
            <person name="Anim B.N."/>
            <person name="Anosike U.S."/>
            <person name="Attaway T."/>
            <person name="Bandaranaike D.P."/>
            <person name="Battles P.K."/>
            <person name="Bell S.N."/>
            <person name="Bell A.V."/>
            <person name="Beltran B."/>
            <person name="Bickham C."/>
            <person name="Bustamante Y."/>
            <person name="Caleb T."/>
            <person name="Canada A."/>
            <person name="Cardenas V."/>
            <person name="Carter K."/>
            <person name="Chacko J."/>
            <person name="Chandrabose M.N."/>
            <person name="Chavez D."/>
            <person name="Chavez A."/>
            <person name="Chen L."/>
            <person name="Chu H.-S."/>
            <person name="Claassen K.J."/>
            <person name="Cockrell R."/>
            <person name="Collins M."/>
            <person name="Cooper J.A."/>
            <person name="Cree A."/>
            <person name="Curry S.M."/>
            <person name="Da Y."/>
            <person name="Dao M.D."/>
            <person name="Das B."/>
            <person name="Davila M.-L."/>
            <person name="Davy-Carroll L."/>
            <person name="Denson S."/>
            <person name="Dinh H."/>
            <person name="Ebong V.E."/>
            <person name="Edwards J.R."/>
            <person name="Egan A."/>
            <person name="El-Daye J."/>
            <person name="Escobedo L."/>
            <person name="Fernandez S."/>
            <person name="Fernando P.R."/>
            <person name="Flagg N."/>
            <person name="Forbes L.D."/>
            <person name="Fowler R.G."/>
            <person name="Fu Q."/>
            <person name="Gabisi R.A."/>
            <person name="Ganer J."/>
            <person name="Garbino Pronczuk A."/>
            <person name="Garcia R.M."/>
            <person name="Garner T."/>
            <person name="Garrett T.E."/>
            <person name="Gonzalez D.A."/>
            <person name="Hamid H."/>
            <person name="Hawkins E.S."/>
            <person name="Hirani K."/>
            <person name="Hogues M.E."/>
            <person name="Hollins B."/>
            <person name="Hsiao C.-H."/>
            <person name="Jabil R."/>
            <person name="James M.L."/>
            <person name="Jhangiani S.N."/>
            <person name="Johnson B."/>
            <person name="Johnson Q."/>
            <person name="Joshi V."/>
            <person name="Kalu J.B."/>
            <person name="Kam C."/>
            <person name="Kashfia A."/>
            <person name="Keebler J."/>
            <person name="Kisamo H."/>
            <person name="Kovar C.L."/>
            <person name="Lago L.A."/>
            <person name="Lai C.-Y."/>
            <person name="Laidlaw J."/>
            <person name="Lara F."/>
            <person name="Le T.-K."/>
            <person name="Lee S.L."/>
            <person name="Legall F.H."/>
            <person name="Lemon S.J."/>
            <person name="Lewis L.R."/>
            <person name="Li B."/>
            <person name="Liu Y."/>
            <person name="Liu Y.-S."/>
            <person name="Lopez J."/>
            <person name="Lozado R.J."/>
            <person name="Lu J."/>
            <person name="Madu R.C."/>
            <person name="Maheshwari M."/>
            <person name="Maheshwari R."/>
            <person name="Malloy K."/>
            <person name="Martinez E."/>
            <person name="Mathew T."/>
            <person name="Mercado I.C."/>
            <person name="Mercado C."/>
            <person name="Meyer B."/>
            <person name="Montgomery K."/>
            <person name="Morgan M.B."/>
            <person name="Munidasa M."/>
            <person name="Nazareth L.V."/>
            <person name="Nelson J."/>
            <person name="Ng B.M."/>
            <person name="Nguyen N.B."/>
            <person name="Nguyen P.Q."/>
            <person name="Nguyen T."/>
            <person name="Obregon M."/>
            <person name="Okwuonu G.O."/>
            <person name="Onwere C.G."/>
            <person name="Orozco G."/>
            <person name="Parra A."/>
            <person name="Patel S."/>
            <person name="Patil S."/>
            <person name="Perez A."/>
            <person name="Perez Y."/>
            <person name="Pham C."/>
            <person name="Primus E.L."/>
            <person name="Pu L.-L."/>
            <person name="Puazo M."/>
            <person name="Qin X."/>
            <person name="Quiroz J.B."/>
            <person name="Reese J."/>
            <person name="Richards S."/>
            <person name="Rives C.M."/>
            <person name="Robberts R."/>
            <person name="Ruiz S.J."/>
            <person name="Ruiz M.J."/>
            <person name="Santibanez J."/>
            <person name="Schneider B.W."/>
            <person name="Sisson I."/>
            <person name="Smith M."/>
            <person name="Sodergren E."/>
            <person name="Song X.-Z."/>
            <person name="Song B.B."/>
            <person name="Summersgill H."/>
            <person name="Thelus R."/>
            <person name="Thornton R.D."/>
            <person name="Trejos Z.Y."/>
            <person name="Usmani K."/>
            <person name="Vattathil S."/>
            <person name="Villasana D."/>
            <person name="Walker D.L."/>
            <person name="Wang S."/>
            <person name="Wang K."/>
            <person name="White C.S."/>
            <person name="Williams A.C."/>
            <person name="Williamson J."/>
            <person name="Wilson K."/>
            <person name="Woghiren I.O."/>
            <person name="Woodworth J.R."/>
            <person name="Worley K.C."/>
            <person name="Wright R.A."/>
            <person name="Wu W."/>
            <person name="Young L."/>
            <person name="Zhang L."/>
            <person name="Zhang J."/>
            <person name="Zhu Y."/>
            <person name="Muzny D.M."/>
            <person name="Weinstock G."/>
            <person name="Gibbs R.A."/>
        </authorList>
    </citation>
    <scope>NUCLEOTIDE SEQUENCE [LARGE SCALE GENOMIC DNA]</scope>
    <source>
        <strain evidence="5">LSR1</strain>
    </source>
</reference>
<reference evidence="4" key="2">
    <citation type="submission" date="2022-06" db="UniProtKB">
        <authorList>
            <consortium name="EnsemblMetazoa"/>
        </authorList>
    </citation>
    <scope>IDENTIFICATION</scope>
</reference>
<feature type="chain" id="PRO_5035722673" description="DUF4806 domain-containing protein" evidence="2">
    <location>
        <begin position="24"/>
        <end position="450"/>
    </location>
</feature>
<dbReference type="InterPro" id="IPR032071">
    <property type="entry name" value="DUF4806"/>
</dbReference>
<organism evidence="4 5">
    <name type="scientific">Acyrthosiphon pisum</name>
    <name type="common">Pea aphid</name>
    <dbReference type="NCBI Taxonomy" id="7029"/>
    <lineage>
        <taxon>Eukaryota</taxon>
        <taxon>Metazoa</taxon>
        <taxon>Ecdysozoa</taxon>
        <taxon>Arthropoda</taxon>
        <taxon>Hexapoda</taxon>
        <taxon>Insecta</taxon>
        <taxon>Pterygota</taxon>
        <taxon>Neoptera</taxon>
        <taxon>Paraneoptera</taxon>
        <taxon>Hemiptera</taxon>
        <taxon>Sternorrhyncha</taxon>
        <taxon>Aphidomorpha</taxon>
        <taxon>Aphidoidea</taxon>
        <taxon>Aphididae</taxon>
        <taxon>Macrosiphini</taxon>
        <taxon>Acyrthosiphon</taxon>
    </lineage>
</organism>
<name>A0A8R2D3X2_ACYPI</name>
<proteinExistence type="predicted"/>